<dbReference type="Pfam" id="PF04471">
    <property type="entry name" value="Mrr_cat"/>
    <property type="match status" value="1"/>
</dbReference>
<dbReference type="Proteomes" id="UP000285951">
    <property type="component" value="Unassembled WGS sequence"/>
</dbReference>
<evidence type="ECO:0000256" key="2">
    <source>
        <dbReference type="ARBA" id="ARBA00022840"/>
    </source>
</evidence>
<dbReference type="OrthoDB" id="320396at2"/>
<dbReference type="InterPro" id="IPR007560">
    <property type="entry name" value="Restrct_endonuc_IV_Mrr"/>
</dbReference>
<dbReference type="SUPFAM" id="SSF52980">
    <property type="entry name" value="Restriction endonuclease-like"/>
    <property type="match status" value="1"/>
</dbReference>
<evidence type="ECO:0000313" key="7">
    <source>
        <dbReference type="Proteomes" id="UP000285951"/>
    </source>
</evidence>
<evidence type="ECO:0000256" key="1">
    <source>
        <dbReference type="ARBA" id="ARBA00022741"/>
    </source>
</evidence>
<dbReference type="AlphaFoldDB" id="A0A7M4D9R0"/>
<proteinExistence type="predicted"/>
<dbReference type="GO" id="GO:0003677">
    <property type="term" value="F:DNA binding"/>
    <property type="evidence" value="ECO:0007669"/>
    <property type="project" value="InterPro"/>
</dbReference>
<evidence type="ECO:0000313" key="6">
    <source>
        <dbReference type="EMBL" id="MVB08594.1"/>
    </source>
</evidence>
<gene>
    <name evidence="6" type="ORF">DWB62_016330</name>
    <name evidence="5" type="ORF">GNY23_16330</name>
</gene>
<feature type="domain" description="ATP-cone" evidence="4">
    <location>
        <begin position="20"/>
        <end position="98"/>
    </location>
</feature>
<keyword evidence="7" id="KW-1185">Reference proteome</keyword>
<keyword evidence="1 3" id="KW-0547">Nucleotide-binding</keyword>
<dbReference type="PROSITE" id="PS51161">
    <property type="entry name" value="ATP_CONE"/>
    <property type="match status" value="1"/>
</dbReference>
<name>A0A7M4D9R0_9BACT</name>
<reference evidence="6 7" key="1">
    <citation type="submission" date="2019-11" db="EMBL/GenBank/DDBJ databases">
        <title>Draft genome sequence of Labilibaculum sp. strain SYP isolated from Black Sea.</title>
        <authorList>
            <person name="Yadav S."/>
            <person name="Villanueva L."/>
        </authorList>
    </citation>
    <scope>NUCLEOTIDE SEQUENCE [LARGE SCALE GENOMIC DNA]</scope>
    <source>
        <strain evidence="6 7">44</strain>
    </source>
</reference>
<dbReference type="GO" id="GO:0004519">
    <property type="term" value="F:endonuclease activity"/>
    <property type="evidence" value="ECO:0007669"/>
    <property type="project" value="InterPro"/>
</dbReference>
<dbReference type="EMBL" id="WOTW01000047">
    <property type="protein sequence ID" value="MUP39389.1"/>
    <property type="molecule type" value="Genomic_DNA"/>
</dbReference>
<dbReference type="GO" id="GO:0005524">
    <property type="term" value="F:ATP binding"/>
    <property type="evidence" value="ECO:0007669"/>
    <property type="project" value="UniProtKB-UniRule"/>
</dbReference>
<keyword evidence="2 3" id="KW-0067">ATP-binding</keyword>
<accession>A0A7M4D9R0</accession>
<dbReference type="GO" id="GO:0009307">
    <property type="term" value="P:DNA restriction-modification system"/>
    <property type="evidence" value="ECO:0007669"/>
    <property type="project" value="InterPro"/>
</dbReference>
<evidence type="ECO:0000313" key="5">
    <source>
        <dbReference type="EMBL" id="MUP39389.1"/>
    </source>
</evidence>
<reference evidence="5 8" key="2">
    <citation type="submission" date="2019-12" db="EMBL/GenBank/DDBJ databases">
        <title>Draft genome sequence of Labilibaculum sp. strain 44 isolated from deep waters of Black Sea.</title>
        <authorList>
            <person name="Yadav S."/>
            <person name="Villanueva L."/>
        </authorList>
    </citation>
    <scope>NUCLEOTIDE SEQUENCE [LARGE SCALE GENOMIC DNA]</scope>
    <source>
        <strain evidence="5 8">44</strain>
    </source>
</reference>
<dbReference type="InterPro" id="IPR011335">
    <property type="entry name" value="Restrct_endonuc-II-like"/>
</dbReference>
<protein>
    <submittedName>
        <fullName evidence="5">ATP-binding protein</fullName>
    </submittedName>
</protein>
<evidence type="ECO:0000259" key="4">
    <source>
        <dbReference type="PROSITE" id="PS51161"/>
    </source>
</evidence>
<dbReference type="InterPro" id="IPR005144">
    <property type="entry name" value="ATP-cone_dom"/>
</dbReference>
<dbReference type="Proteomes" id="UP000462449">
    <property type="component" value="Unassembled WGS sequence"/>
</dbReference>
<organism evidence="5 8">
    <name type="scientific">Labilibaculum euxinus</name>
    <dbReference type="NCBI Taxonomy" id="2686357"/>
    <lineage>
        <taxon>Bacteria</taxon>
        <taxon>Pseudomonadati</taxon>
        <taxon>Bacteroidota</taxon>
        <taxon>Bacteroidia</taxon>
        <taxon>Marinilabiliales</taxon>
        <taxon>Marinifilaceae</taxon>
        <taxon>Labilibaculum</taxon>
    </lineage>
</organism>
<comment type="caution">
    <text evidence="5">The sequence shown here is derived from an EMBL/GenBank/DDBJ whole genome shotgun (WGS) entry which is preliminary data.</text>
</comment>
<dbReference type="InterPro" id="IPR011856">
    <property type="entry name" value="tRNA_endonuc-like_dom_sf"/>
</dbReference>
<dbReference type="EMBL" id="QTZN02000047">
    <property type="protein sequence ID" value="MVB08594.1"/>
    <property type="molecule type" value="Genomic_DNA"/>
</dbReference>
<dbReference type="Gene3D" id="3.40.1350.10">
    <property type="match status" value="1"/>
</dbReference>
<sequence length="293" mass="33895">MESIENKDSKETNSFHSKSIFVKKASGDEELFAIDKLERSLQNAGASTAAIEKILVNIEDWIFNGVTTKQIYSRAFSILRREKNTSAMRYRLKKAIMELGPTGYPFEQFIGQLFKKQEFEIEVGVVVEGVCVTHEMDVIATRNKEQHLVECKYHKDQGKHVSVQVPLYVRSRVNDIIEKRKDMPEYKNLSFTGWVVTNTRFSPDSVQYGTRSGLHLLGWDYPRNRGLKEIIEELRLYPVTILSNLTKKEKQDLMDRNILTCLQLKENFHLLDSFALSEKRQKSLKNELTHVCG</sequence>
<evidence type="ECO:0000256" key="3">
    <source>
        <dbReference type="PROSITE-ProRule" id="PRU00492"/>
    </source>
</evidence>
<evidence type="ECO:0000313" key="8">
    <source>
        <dbReference type="Proteomes" id="UP000462449"/>
    </source>
</evidence>